<evidence type="ECO:0000256" key="8">
    <source>
        <dbReference type="ARBA" id="ARBA00023295"/>
    </source>
</evidence>
<dbReference type="SUPFAM" id="SSF74650">
    <property type="entry name" value="Galactose mutarotase-like"/>
    <property type="match status" value="1"/>
</dbReference>
<dbReference type="InterPro" id="IPR048395">
    <property type="entry name" value="Glyco_hydro_31_C"/>
</dbReference>
<dbReference type="Proteomes" id="UP001208570">
    <property type="component" value="Unassembled WGS sequence"/>
</dbReference>
<keyword evidence="4" id="KW-0378">Hydrolase</keyword>
<evidence type="ECO:0000313" key="11">
    <source>
        <dbReference type="EMBL" id="KAK2153440.1"/>
    </source>
</evidence>
<keyword evidence="8" id="KW-0326">Glycosidase</keyword>
<feature type="domain" description="Glycosyl hydrolase family 31 C-terminal" evidence="10">
    <location>
        <begin position="1164"/>
        <end position="1254"/>
    </location>
</feature>
<dbReference type="Gene3D" id="2.60.40.1760">
    <property type="entry name" value="glycosyl hydrolase (family 31)"/>
    <property type="match status" value="1"/>
</dbReference>
<proteinExistence type="inferred from homology"/>
<keyword evidence="5" id="KW-0472">Membrane</keyword>
<accession>A0AAD9JJ73</accession>
<dbReference type="InterPro" id="IPR013780">
    <property type="entry name" value="Glyco_hydro_b"/>
</dbReference>
<keyword evidence="3" id="KW-0732">Signal</keyword>
<dbReference type="PROSITE" id="PS00129">
    <property type="entry name" value="GLYCOSYL_HYDROL_F31_1"/>
    <property type="match status" value="2"/>
</dbReference>
<evidence type="ECO:0000256" key="7">
    <source>
        <dbReference type="ARBA" id="ARBA00023180"/>
    </source>
</evidence>
<dbReference type="GO" id="GO:0005975">
    <property type="term" value="P:carbohydrate metabolic process"/>
    <property type="evidence" value="ECO:0007669"/>
    <property type="project" value="InterPro"/>
</dbReference>
<evidence type="ECO:0000313" key="12">
    <source>
        <dbReference type="Proteomes" id="UP001208570"/>
    </source>
</evidence>
<dbReference type="InterPro" id="IPR030459">
    <property type="entry name" value="Glyco_hydro_31_CS"/>
</dbReference>
<dbReference type="InterPro" id="IPR000322">
    <property type="entry name" value="Glyco_hydro_31_TIM"/>
</dbReference>
<gene>
    <name evidence="11" type="ORF">LSH36_297g03003</name>
</gene>
<keyword evidence="6" id="KW-1015">Disulfide bond</keyword>
<keyword evidence="7" id="KW-0325">Glycoprotein</keyword>
<keyword evidence="12" id="KW-1185">Reference proteome</keyword>
<dbReference type="Gene3D" id="2.60.40.1180">
    <property type="entry name" value="Golgi alpha-mannosidase II"/>
    <property type="match status" value="4"/>
</dbReference>
<dbReference type="InterPro" id="IPR011013">
    <property type="entry name" value="Gal_mutarotase_sf_dom"/>
</dbReference>
<dbReference type="CDD" id="cd14752">
    <property type="entry name" value="GH31_N"/>
    <property type="match status" value="1"/>
</dbReference>
<dbReference type="GO" id="GO:0030246">
    <property type="term" value="F:carbohydrate binding"/>
    <property type="evidence" value="ECO:0007669"/>
    <property type="project" value="InterPro"/>
</dbReference>
<evidence type="ECO:0000259" key="10">
    <source>
        <dbReference type="Pfam" id="PF21365"/>
    </source>
</evidence>
<dbReference type="InterPro" id="IPR030458">
    <property type="entry name" value="Glyco_hydro_31_AS"/>
</dbReference>
<dbReference type="CDD" id="cd06602">
    <property type="entry name" value="GH31_MGAM_SI_GAA"/>
    <property type="match status" value="1"/>
</dbReference>
<dbReference type="InterPro" id="IPR017853">
    <property type="entry name" value="GH"/>
</dbReference>
<dbReference type="InterPro" id="IPR000519">
    <property type="entry name" value="P_trefoil_dom"/>
</dbReference>
<sequence length="1392" mass="160657">MLGFIWPKGKVVLPDFLNRDMIQVWQELIVNHYNNTIQFDGLWIDMNEPANFGTNDNKPWNWPDKDTPYWSLNCSTGSILDNPSYRTMAVYIYDDVKRKAMLSDKTLCMIAKQGDRKQYWHYDVHNLYGHSQIRPTLSGLRTATGMKKRGLVISRSTFPGSGQTSGHWLGDNRSTWKHMRESIIGMLEFNLFGIPYVGADICGFFSETNDELCKRWMQLGAFYPYSRNHNAASNKVDQDPANFNDEVTQLSRDALRTRYRLLPYLYTLFYLAHRYGDTVVRPLLHEYTRDATTWNIDTQFMWGSALMIVPILDTDNQLRYYLPKGTWFDYYQSKPVQQYNEIGHWRQMTVYSDSQIPLFVRGGHIIPTQMYANNTHYSRQKPFDLWVYLDKSDTSGGSAKGQLYWDDGDSIDTLETGRYYLAQYTCKNKRLRISILHNNVHDMSKLMLGSITIVTVDVKPGILKVNGQFPDFTYLWPKLEIKDLQINMTSDVLIEWSSHLRTTQEELQKIDCSPDDGDMETCRRRGCIWDTIDSSRDSLRCYLNVSNYEYVVVSESGRTVNIKRSTNYKMFSKQVDNVKVDIVSIRDNLVRVKFYADDRYEVPITLDRSGHATNPLYEVTYSQTPGQVFSVKIKRKSTGVVIWDTSLGGLVFEDQFLQLVVRVPSKNVYGFGENRHFSYRHDFSYKTWPMFSRDQAPGWGDYSNMYGVHPYYLCVEDSSGHSHGVLLLNSNAMEVTFMPTPAITYRTTGGNLDFYVIVGETPEDVTRAYTQLIGRPYLPAYWSLGFQLCRYGYENIINMKAAVNRTVEAEIPLDVQFGDIDHFKQNKDFTWDDERFPDLPQYVDELRNKGLRTIIILDPAILATDEQYKPYTEAGDIFIKWPTNVTHPDVRKFNNTAIHGYVWPTGPCVFPDYFGNGAKDWWKSEILKHRRNLKFDGIWIDMNEPANFGTNEEKPWNWPPDSTETPWSLKCPINQWDDPPYKPRSIYGARLSDKTLCMVGEHHPSEGIRYRHYDVHSLYGWSQTRPTLEAVHEATGERGVIISRSTYIGSGTMTGHWLGDNDSSWSHLRDSIIGLLEFNLFGIPYIGADICGYFGNVTSQLCQRWMQLGAFYTFSRNHNSRNNLDQDPAVFGPAVADSSRKALNIRYTLLPYLYTLFYKAHLSGSSVIRPLLHEFYRDQNTLDIDTQFMWGSALMISPVLEENCTSIDVYMPPARWYDYYTGFEVTVTSNSGVYVTVDAPLYHIPLHIRGGYILPTQEPANNTKYSCTKPMGLIVAPDESGFASGDLFWDDGVSIGSIQNKKYHSFSYQLANHTLTMTVIHTCNLSLPKLDKIRLFDVDNHPNGLIIKIDNTRVAYNMEYALYNQQTKELLLLKLGIRQDTLTTGWKIIIIL</sequence>
<dbReference type="PANTHER" id="PTHR22762">
    <property type="entry name" value="ALPHA-GLUCOSIDASE"/>
    <property type="match status" value="1"/>
</dbReference>
<dbReference type="GO" id="GO:0016020">
    <property type="term" value="C:membrane"/>
    <property type="evidence" value="ECO:0007669"/>
    <property type="project" value="UniProtKB-SubCell"/>
</dbReference>
<feature type="domain" description="Glycosyl hydrolase family 31 C-terminal" evidence="10">
    <location>
        <begin position="276"/>
        <end position="366"/>
    </location>
</feature>
<feature type="domain" description="Glycoside hydrolase family 31 TIM barrel" evidence="9">
    <location>
        <begin position="776"/>
        <end position="1156"/>
    </location>
</feature>
<comment type="similarity">
    <text evidence="2">Belongs to the glycosyl hydrolase 31 family.</text>
</comment>
<dbReference type="GO" id="GO:0004558">
    <property type="term" value="F:alpha-1,4-glucosidase activity"/>
    <property type="evidence" value="ECO:0007669"/>
    <property type="project" value="TreeGrafter"/>
</dbReference>
<evidence type="ECO:0000256" key="3">
    <source>
        <dbReference type="ARBA" id="ARBA00022729"/>
    </source>
</evidence>
<dbReference type="SUPFAM" id="SSF51011">
    <property type="entry name" value="Glycosyl hydrolase domain"/>
    <property type="match status" value="2"/>
</dbReference>
<evidence type="ECO:0000256" key="4">
    <source>
        <dbReference type="ARBA" id="ARBA00022801"/>
    </source>
</evidence>
<dbReference type="Gene3D" id="3.20.20.80">
    <property type="entry name" value="Glycosidases"/>
    <property type="match status" value="2"/>
</dbReference>
<evidence type="ECO:0000256" key="6">
    <source>
        <dbReference type="ARBA" id="ARBA00023157"/>
    </source>
</evidence>
<name>A0AAD9JJ73_9ANNE</name>
<dbReference type="SUPFAM" id="SSF51445">
    <property type="entry name" value="(Trans)glycosidases"/>
    <property type="match status" value="2"/>
</dbReference>
<dbReference type="Gene3D" id="4.10.110.10">
    <property type="entry name" value="Spasmolytic Protein, domain 1"/>
    <property type="match status" value="1"/>
</dbReference>
<comment type="caution">
    <text evidence="11">The sequence shown here is derived from an EMBL/GenBank/DDBJ whole genome shotgun (WGS) entry which is preliminary data.</text>
</comment>
<organism evidence="11 12">
    <name type="scientific">Paralvinella palmiformis</name>
    <dbReference type="NCBI Taxonomy" id="53620"/>
    <lineage>
        <taxon>Eukaryota</taxon>
        <taxon>Metazoa</taxon>
        <taxon>Spiralia</taxon>
        <taxon>Lophotrochozoa</taxon>
        <taxon>Annelida</taxon>
        <taxon>Polychaeta</taxon>
        <taxon>Sedentaria</taxon>
        <taxon>Canalipalpata</taxon>
        <taxon>Terebellida</taxon>
        <taxon>Terebelliformia</taxon>
        <taxon>Alvinellidae</taxon>
        <taxon>Paralvinella</taxon>
    </lineage>
</organism>
<comment type="subcellular location">
    <subcellularLocation>
        <location evidence="1">Membrane</location>
    </subcellularLocation>
</comment>
<dbReference type="PROSITE" id="PS00707">
    <property type="entry name" value="GLYCOSYL_HYDROL_F31_2"/>
    <property type="match status" value="1"/>
</dbReference>
<evidence type="ECO:0000256" key="2">
    <source>
        <dbReference type="ARBA" id="ARBA00007806"/>
    </source>
</evidence>
<evidence type="ECO:0000256" key="5">
    <source>
        <dbReference type="ARBA" id="ARBA00023136"/>
    </source>
</evidence>
<feature type="domain" description="Glycoside hydrolase family 31 TIM barrel" evidence="9">
    <location>
        <begin position="4"/>
        <end position="268"/>
    </location>
</feature>
<dbReference type="Pfam" id="PF01055">
    <property type="entry name" value="Glyco_hydro_31_2nd"/>
    <property type="match status" value="2"/>
</dbReference>
<dbReference type="CDD" id="cd00111">
    <property type="entry name" value="Trefoil"/>
    <property type="match status" value="1"/>
</dbReference>
<evidence type="ECO:0000259" key="9">
    <source>
        <dbReference type="Pfam" id="PF01055"/>
    </source>
</evidence>
<dbReference type="Pfam" id="PF21365">
    <property type="entry name" value="Glyco_hydro_31_3rd"/>
    <property type="match status" value="2"/>
</dbReference>
<dbReference type="FunFam" id="3.20.20.80:FF:000016">
    <property type="entry name" value="Maltase-glucoamylase, intestinal"/>
    <property type="match status" value="2"/>
</dbReference>
<dbReference type="InterPro" id="IPR044913">
    <property type="entry name" value="P_trefoil_dom_sf"/>
</dbReference>
<protein>
    <submittedName>
        <fullName evidence="11">Uncharacterized protein</fullName>
    </submittedName>
</protein>
<dbReference type="PANTHER" id="PTHR22762:SF133">
    <property type="entry name" value="P-TYPE DOMAIN-CONTAINING PROTEIN"/>
    <property type="match status" value="1"/>
</dbReference>
<reference evidence="11" key="1">
    <citation type="journal article" date="2023" name="Mol. Biol. Evol.">
        <title>Third-Generation Sequencing Reveals the Adaptive Role of the Epigenome in Three Deep-Sea Polychaetes.</title>
        <authorList>
            <person name="Perez M."/>
            <person name="Aroh O."/>
            <person name="Sun Y."/>
            <person name="Lan Y."/>
            <person name="Juniper S.K."/>
            <person name="Young C.R."/>
            <person name="Angers B."/>
            <person name="Qian P.Y."/>
        </authorList>
    </citation>
    <scope>NUCLEOTIDE SEQUENCE</scope>
    <source>
        <strain evidence="11">P08H-3</strain>
    </source>
</reference>
<dbReference type="EMBL" id="JAODUP010000297">
    <property type="protein sequence ID" value="KAK2153440.1"/>
    <property type="molecule type" value="Genomic_DNA"/>
</dbReference>
<evidence type="ECO:0000256" key="1">
    <source>
        <dbReference type="ARBA" id="ARBA00004370"/>
    </source>
</evidence>
<dbReference type="FunFam" id="2.60.40.1180:FF:000001">
    <property type="entry name" value="Maltase-glucoamylase, intestinal"/>
    <property type="match status" value="1"/>
</dbReference>